<protein>
    <recommendedName>
        <fullName evidence="3">Glycosyl-4,4'-diaponeurosporenoate acyltransferase</fullName>
    </recommendedName>
</protein>
<name>A0A644W871_9ZZZZ</name>
<reference evidence="2" key="1">
    <citation type="submission" date="2019-08" db="EMBL/GenBank/DDBJ databases">
        <authorList>
            <person name="Kucharzyk K."/>
            <person name="Murdoch R.W."/>
            <person name="Higgins S."/>
            <person name="Loffler F."/>
        </authorList>
    </citation>
    <scope>NUCLEOTIDE SEQUENCE</scope>
</reference>
<keyword evidence="1" id="KW-1133">Transmembrane helix</keyword>
<dbReference type="AlphaFoldDB" id="A0A644W871"/>
<dbReference type="EMBL" id="VSSQ01000685">
    <property type="protein sequence ID" value="MPL99737.1"/>
    <property type="molecule type" value="Genomic_DNA"/>
</dbReference>
<keyword evidence="1" id="KW-0812">Transmembrane</keyword>
<evidence type="ECO:0000313" key="2">
    <source>
        <dbReference type="EMBL" id="MPL99737.1"/>
    </source>
</evidence>
<proteinExistence type="predicted"/>
<evidence type="ECO:0008006" key="3">
    <source>
        <dbReference type="Google" id="ProtNLM"/>
    </source>
</evidence>
<comment type="caution">
    <text evidence="2">The sequence shown here is derived from an EMBL/GenBank/DDBJ whole genome shotgun (WGS) entry which is preliminary data.</text>
</comment>
<feature type="transmembrane region" description="Helical" evidence="1">
    <location>
        <begin position="6"/>
        <end position="26"/>
    </location>
</feature>
<gene>
    <name evidence="2" type="ORF">SDC9_45958</name>
</gene>
<keyword evidence="1" id="KW-0472">Membrane</keyword>
<evidence type="ECO:0000256" key="1">
    <source>
        <dbReference type="SAM" id="Phobius"/>
    </source>
</evidence>
<sequence length="136" mass="15426">MELNTGSITAANVFFALLFFVGVNMISIYPAGMIRDWVFTASFEGMSRTHIKKILKGFTRFQKISLQTAAKYNNPQIARKRIAVYYLYWVYTLIVAVLLALSALGRIAQIIPELLWFVQMAANVVIFLFHPKSGND</sequence>
<organism evidence="2">
    <name type="scientific">bioreactor metagenome</name>
    <dbReference type="NCBI Taxonomy" id="1076179"/>
    <lineage>
        <taxon>unclassified sequences</taxon>
        <taxon>metagenomes</taxon>
        <taxon>ecological metagenomes</taxon>
    </lineage>
</organism>
<feature type="transmembrane region" description="Helical" evidence="1">
    <location>
        <begin position="86"/>
        <end position="108"/>
    </location>
</feature>
<feature type="transmembrane region" description="Helical" evidence="1">
    <location>
        <begin position="114"/>
        <end position="130"/>
    </location>
</feature>
<accession>A0A644W871</accession>